<evidence type="ECO:0000313" key="3">
    <source>
        <dbReference type="Proteomes" id="UP000225740"/>
    </source>
</evidence>
<name>A0A2G1W6E3_9BACT</name>
<proteinExistence type="predicted"/>
<sequence length="77" mass="8411">MPNHRRFSRQNQFVVPQSEAETGRATPSPNQPGTLGQQLAAISVSLYLAERRGLTAAEVWDDARRLVIPHASGGLCK</sequence>
<evidence type="ECO:0000256" key="1">
    <source>
        <dbReference type="SAM" id="MobiDB-lite"/>
    </source>
</evidence>
<feature type="compositionally biased region" description="Polar residues" evidence="1">
    <location>
        <begin position="25"/>
        <end position="35"/>
    </location>
</feature>
<dbReference type="Proteomes" id="UP000225740">
    <property type="component" value="Unassembled WGS sequence"/>
</dbReference>
<protein>
    <submittedName>
        <fullName evidence="2">Uncharacterized protein</fullName>
    </submittedName>
</protein>
<dbReference type="AlphaFoldDB" id="A0A2G1W6E3"/>
<keyword evidence="3" id="KW-1185">Reference proteome</keyword>
<dbReference type="EMBL" id="NIZW01000010">
    <property type="protein sequence ID" value="PHQ34596.1"/>
    <property type="molecule type" value="Genomic_DNA"/>
</dbReference>
<gene>
    <name evidence="2" type="ORF">CEE69_14375</name>
</gene>
<comment type="caution">
    <text evidence="2">The sequence shown here is derived from an EMBL/GenBank/DDBJ whole genome shotgun (WGS) entry which is preliminary data.</text>
</comment>
<accession>A0A2G1W6E3</accession>
<evidence type="ECO:0000313" key="2">
    <source>
        <dbReference type="EMBL" id="PHQ34596.1"/>
    </source>
</evidence>
<organism evidence="2 3">
    <name type="scientific">Rhodopirellula bahusiensis</name>
    <dbReference type="NCBI Taxonomy" id="2014065"/>
    <lineage>
        <taxon>Bacteria</taxon>
        <taxon>Pseudomonadati</taxon>
        <taxon>Planctomycetota</taxon>
        <taxon>Planctomycetia</taxon>
        <taxon>Pirellulales</taxon>
        <taxon>Pirellulaceae</taxon>
        <taxon>Rhodopirellula</taxon>
    </lineage>
</organism>
<feature type="region of interest" description="Disordered" evidence="1">
    <location>
        <begin position="1"/>
        <end position="35"/>
    </location>
</feature>
<reference evidence="2 3" key="1">
    <citation type="submission" date="2017-06" db="EMBL/GenBank/DDBJ databases">
        <title>Description of Rhodopirellula bahusiensis sp. nov.</title>
        <authorList>
            <person name="Kizina J."/>
            <person name="Harder J."/>
        </authorList>
    </citation>
    <scope>NUCLEOTIDE SEQUENCE [LARGE SCALE GENOMIC DNA]</scope>
    <source>
        <strain evidence="2 3">SWK21</strain>
    </source>
</reference>